<dbReference type="Proteomes" id="UP000557566">
    <property type="component" value="Unassembled WGS sequence"/>
</dbReference>
<dbReference type="PANTHER" id="PTHR12860:SF0">
    <property type="entry name" value="SIGNAL RECOGNITION PARTICLE SUBUNIT SRP68"/>
    <property type="match status" value="1"/>
</dbReference>
<feature type="compositionally biased region" description="Basic residues" evidence="10">
    <location>
        <begin position="691"/>
        <end position="700"/>
    </location>
</feature>
<evidence type="ECO:0000256" key="8">
    <source>
        <dbReference type="ARBA" id="ARBA00023274"/>
    </source>
</evidence>
<keyword evidence="11" id="KW-1133">Transmembrane helix</keyword>
<dbReference type="InterPro" id="IPR034652">
    <property type="entry name" value="SRP68-RBD"/>
</dbReference>
<dbReference type="OrthoDB" id="10255118at2759"/>
<evidence type="ECO:0000313" key="13">
    <source>
        <dbReference type="Proteomes" id="UP000557566"/>
    </source>
</evidence>
<dbReference type="EMBL" id="JAAVMX010000001">
    <property type="protein sequence ID" value="KAF4513511.1"/>
    <property type="molecule type" value="Genomic_DNA"/>
</dbReference>
<evidence type="ECO:0000313" key="12">
    <source>
        <dbReference type="EMBL" id="KAF4513511.1"/>
    </source>
</evidence>
<evidence type="ECO:0000256" key="1">
    <source>
        <dbReference type="ARBA" id="ARBA00004496"/>
    </source>
</evidence>
<protein>
    <recommendedName>
        <fullName evidence="9">Signal recognition particle subunit SRP68</fullName>
    </recommendedName>
</protein>
<dbReference type="InterPro" id="IPR038253">
    <property type="entry name" value="SRP68_N_sf"/>
</dbReference>
<feature type="region of interest" description="Disordered" evidence="10">
    <location>
        <begin position="84"/>
        <end position="103"/>
    </location>
</feature>
<organism evidence="12 13">
    <name type="scientific">Ophiocordyceps sinensis</name>
    <dbReference type="NCBI Taxonomy" id="72228"/>
    <lineage>
        <taxon>Eukaryota</taxon>
        <taxon>Fungi</taxon>
        <taxon>Dikarya</taxon>
        <taxon>Ascomycota</taxon>
        <taxon>Pezizomycotina</taxon>
        <taxon>Sordariomycetes</taxon>
        <taxon>Hypocreomycetidae</taxon>
        <taxon>Hypocreales</taxon>
        <taxon>Ophiocordycipitaceae</taxon>
        <taxon>Ophiocordyceps</taxon>
    </lineage>
</organism>
<evidence type="ECO:0000256" key="9">
    <source>
        <dbReference type="ARBA" id="ARBA00029498"/>
    </source>
</evidence>
<dbReference type="CDD" id="cd15481">
    <property type="entry name" value="SRP68-RBD"/>
    <property type="match status" value="1"/>
</dbReference>
<keyword evidence="11" id="KW-0472">Membrane</keyword>
<keyword evidence="11" id="KW-0812">Transmembrane</keyword>
<dbReference type="GO" id="GO:0008312">
    <property type="term" value="F:7S RNA binding"/>
    <property type="evidence" value="ECO:0007669"/>
    <property type="project" value="InterPro"/>
</dbReference>
<dbReference type="PANTHER" id="PTHR12860">
    <property type="entry name" value="SIGNAL RECOGNITION PARTICLE 68 KDA PROTEIN"/>
    <property type="match status" value="1"/>
</dbReference>
<accession>A0A8H4PZX6</accession>
<evidence type="ECO:0000256" key="4">
    <source>
        <dbReference type="ARBA" id="ARBA00022490"/>
    </source>
</evidence>
<feature type="region of interest" description="Disordered" evidence="10">
    <location>
        <begin position="368"/>
        <end position="392"/>
    </location>
</feature>
<dbReference type="GO" id="GO:0005786">
    <property type="term" value="C:signal recognition particle, endoplasmic reticulum targeting"/>
    <property type="evidence" value="ECO:0007669"/>
    <property type="project" value="UniProtKB-KW"/>
</dbReference>
<dbReference type="Gene3D" id="1.10.3450.40">
    <property type="entry name" value="Signal recognition particle, SRP68 subunit, RNA-binding domain"/>
    <property type="match status" value="1"/>
</dbReference>
<evidence type="ECO:0000256" key="7">
    <source>
        <dbReference type="ARBA" id="ARBA00023242"/>
    </source>
</evidence>
<comment type="similarity">
    <text evidence="3">Belongs to the SRP68 family.</text>
</comment>
<dbReference type="InterPro" id="IPR026258">
    <property type="entry name" value="SRP68"/>
</dbReference>
<evidence type="ECO:0000256" key="6">
    <source>
        <dbReference type="ARBA" id="ARBA00023135"/>
    </source>
</evidence>
<dbReference type="AlphaFoldDB" id="A0A8H4PZX6"/>
<keyword evidence="6" id="KW-0733">Signal recognition particle</keyword>
<evidence type="ECO:0000256" key="10">
    <source>
        <dbReference type="SAM" id="MobiDB-lite"/>
    </source>
</evidence>
<feature type="region of interest" description="Disordered" evidence="10">
    <location>
        <begin position="677"/>
        <end position="705"/>
    </location>
</feature>
<keyword evidence="4" id="KW-0963">Cytoplasm</keyword>
<keyword evidence="8" id="KW-0687">Ribonucleoprotein</keyword>
<feature type="transmembrane region" description="Helical" evidence="11">
    <location>
        <begin position="647"/>
        <end position="671"/>
    </location>
</feature>
<evidence type="ECO:0000256" key="5">
    <source>
        <dbReference type="ARBA" id="ARBA00022884"/>
    </source>
</evidence>
<dbReference type="GO" id="GO:0030942">
    <property type="term" value="F:endoplasmic reticulum signal peptide binding"/>
    <property type="evidence" value="ECO:0007669"/>
    <property type="project" value="InterPro"/>
</dbReference>
<dbReference type="Pfam" id="PF16969">
    <property type="entry name" value="SRP68"/>
    <property type="match status" value="1"/>
</dbReference>
<gene>
    <name evidence="12" type="ORF">G6O67_000775</name>
</gene>
<keyword evidence="5" id="KW-0694">RNA-binding</keyword>
<evidence type="ECO:0000256" key="3">
    <source>
        <dbReference type="ARBA" id="ARBA00009352"/>
    </source>
</evidence>
<keyword evidence="13" id="KW-1185">Reference proteome</keyword>
<reference evidence="12 13" key="1">
    <citation type="journal article" date="2020" name="Genome Biol. Evol.">
        <title>A new high-quality draft genome assembly of the Chinese cordyceps Ophiocordyceps sinensis.</title>
        <authorList>
            <person name="Shu R."/>
            <person name="Zhang J."/>
            <person name="Meng Q."/>
            <person name="Zhang H."/>
            <person name="Zhou G."/>
            <person name="Li M."/>
            <person name="Wu P."/>
            <person name="Zhao Y."/>
            <person name="Chen C."/>
            <person name="Qin Q."/>
        </authorList>
    </citation>
    <scope>NUCLEOTIDE SEQUENCE [LARGE SCALE GENOMIC DNA]</scope>
    <source>
        <strain evidence="12 13">IOZ07</strain>
    </source>
</reference>
<name>A0A8H4PZX6_9HYPO</name>
<sequence length="780" mass="85837">MDITSFVVQGRDQALLYGDYSTYHRQLAKRLLNSRKKLGIATRNRGKFQKRDKITAQEVGGNNEYVHLLLLTSERAWAQAMSAKSAHSSGQNGMTRRTRSHIVSRLDKASRTAQDLVQVLCQTDASQASTTDILEAKAYTAFLRGAMQFERRSWEPCLKSYAIARVVYCALTTTGKGDVFKDLLSETIDPSIRYAAYQLKTPRTVPIPTIAKKAFPRSDEALIQQINQIDPTLLAHADATSKSDVSAAQGVPGTLTWRSREVQIEDAQISLAWASVDGAKSRLAATLAGDKDREPYEVAAAYDELLTATQDAVDAAKQAIDELKNEGVSQSDPRMQRLQITRTAVNYEMISWRIGRNRVLTGRQDGAPEEYDSLRRKKAKAAPSAANKERELPTSRKLARLKEKVALYDGILQSLESIKELPGIAADEPLATKVDAFGKYFESLRCLTIARSHAIIDNVVNALGLISHAAELCGDSASKLPKSAPAAYALPLGIEVSSEALDSLTQLLNGELQRHRAIVHMDNLRKAERDGAATGQRIPLIERLHEYPIHGVDLENLVVFPPKMELIPMKPIFLDVAWNYIEYPGRRSGTDAAAAAVEAGPESVPQQRRGWFGFGRPDRPPPGHSPPTEHAQPAPAPPSIAASLAPAMPALLVSLSILAALLALLLLFSLGPPRSLRRRRRHEMASQQRVSRGRSRHRPGIRGAGDLAALPETTCTHPLASFADDVSRPLLDRWLDANHDDSGLEVDEATWPRPSGERARTEVLHWHGTNMLNTSWGWMA</sequence>
<evidence type="ECO:0000256" key="2">
    <source>
        <dbReference type="ARBA" id="ARBA00004604"/>
    </source>
</evidence>
<keyword evidence="7" id="KW-0539">Nucleus</keyword>
<comment type="subcellular location">
    <subcellularLocation>
        <location evidence="1">Cytoplasm</location>
    </subcellularLocation>
    <subcellularLocation>
        <location evidence="2">Nucleus</location>
        <location evidence="2">Nucleolus</location>
    </subcellularLocation>
</comment>
<dbReference type="GO" id="GO:0005730">
    <property type="term" value="C:nucleolus"/>
    <property type="evidence" value="ECO:0007669"/>
    <property type="project" value="UniProtKB-SubCell"/>
</dbReference>
<feature type="region of interest" description="Disordered" evidence="10">
    <location>
        <begin position="592"/>
        <end position="638"/>
    </location>
</feature>
<comment type="caution">
    <text evidence="12">The sequence shown here is derived from an EMBL/GenBank/DDBJ whole genome shotgun (WGS) entry which is preliminary data.</text>
</comment>
<dbReference type="GO" id="GO:0006614">
    <property type="term" value="P:SRP-dependent cotranslational protein targeting to membrane"/>
    <property type="evidence" value="ECO:0007669"/>
    <property type="project" value="InterPro"/>
</dbReference>
<dbReference type="GO" id="GO:0005047">
    <property type="term" value="F:signal recognition particle binding"/>
    <property type="evidence" value="ECO:0007669"/>
    <property type="project" value="InterPro"/>
</dbReference>
<proteinExistence type="inferred from homology"/>
<feature type="compositionally biased region" description="Polar residues" evidence="10">
    <location>
        <begin position="85"/>
        <end position="95"/>
    </location>
</feature>
<evidence type="ECO:0000256" key="11">
    <source>
        <dbReference type="SAM" id="Phobius"/>
    </source>
</evidence>